<gene>
    <name evidence="3" type="ORF">SAMN05443244_0251</name>
</gene>
<dbReference type="Gene3D" id="3.20.20.140">
    <property type="entry name" value="Metal-dependent hydrolases"/>
    <property type="match status" value="1"/>
</dbReference>
<organism evidence="3 4">
    <name type="scientific">Terriglobus roseus</name>
    <dbReference type="NCBI Taxonomy" id="392734"/>
    <lineage>
        <taxon>Bacteria</taxon>
        <taxon>Pseudomonadati</taxon>
        <taxon>Acidobacteriota</taxon>
        <taxon>Terriglobia</taxon>
        <taxon>Terriglobales</taxon>
        <taxon>Acidobacteriaceae</taxon>
        <taxon>Terriglobus</taxon>
    </lineage>
</organism>
<dbReference type="InterPro" id="IPR006680">
    <property type="entry name" value="Amidohydro-rel"/>
</dbReference>
<dbReference type="InterPro" id="IPR032466">
    <property type="entry name" value="Metal_Hydrolase"/>
</dbReference>
<dbReference type="GO" id="GO:0016831">
    <property type="term" value="F:carboxy-lyase activity"/>
    <property type="evidence" value="ECO:0007669"/>
    <property type="project" value="InterPro"/>
</dbReference>
<accession>A0A1H4J003</accession>
<dbReference type="RefSeq" id="WP_074651982.1">
    <property type="nucleotide sequence ID" value="NZ_FNSD01000001.1"/>
</dbReference>
<dbReference type="OrthoDB" id="9777673at2"/>
<dbReference type="GO" id="GO:0016787">
    <property type="term" value="F:hydrolase activity"/>
    <property type="evidence" value="ECO:0007669"/>
    <property type="project" value="InterPro"/>
</dbReference>
<dbReference type="Proteomes" id="UP000182409">
    <property type="component" value="Unassembled WGS sequence"/>
</dbReference>
<dbReference type="Pfam" id="PF04909">
    <property type="entry name" value="Amidohydro_2"/>
    <property type="match status" value="1"/>
</dbReference>
<dbReference type="AlphaFoldDB" id="A0A1H4J003"/>
<sequence>MAIQQQPVSGIGDPTLYRVITLEEHFTTPDFLRATAPFTPALGTSAALEEKLLDLDERRLAAMDEGGVDLQVLSLAATGQEQLTSADATSLVHDANNEAYAATQRHPKRLRMFASLSLKDPAAAAKELERGVERLGCVGGFLNGTEGGDFLDAPRFAPLFEAAEALDVPLYIHPTAPSLAIQDLYFRGLPEASAYFLSTAAWGWHAELGMHCLRLILAGTFDRFPRLKIIIGHMGEHLPYSLMRAQDGLPTSVTHLRRSVSEYFLDHFSVTTSGYFTQAPFRCARELVGADRLLYSVDYPYRSNVAGAHFLEHLEITPDDLRKIASGNAERILKLPSELVSR</sequence>
<feature type="domain" description="Amidohydrolase-related" evidence="2">
    <location>
        <begin position="60"/>
        <end position="335"/>
    </location>
</feature>
<dbReference type="GO" id="GO:0019748">
    <property type="term" value="P:secondary metabolic process"/>
    <property type="evidence" value="ECO:0007669"/>
    <property type="project" value="TreeGrafter"/>
</dbReference>
<evidence type="ECO:0000256" key="1">
    <source>
        <dbReference type="ARBA" id="ARBA00023239"/>
    </source>
</evidence>
<dbReference type="EMBL" id="FNSD01000001">
    <property type="protein sequence ID" value="SEB39639.1"/>
    <property type="molecule type" value="Genomic_DNA"/>
</dbReference>
<evidence type="ECO:0000313" key="4">
    <source>
        <dbReference type="Proteomes" id="UP000182409"/>
    </source>
</evidence>
<reference evidence="3 4" key="1">
    <citation type="submission" date="2016-10" db="EMBL/GenBank/DDBJ databases">
        <authorList>
            <person name="de Groot N.N."/>
        </authorList>
    </citation>
    <scope>NUCLEOTIDE SEQUENCE [LARGE SCALE GENOMIC DNA]</scope>
    <source>
        <strain evidence="3 4">AB35.6</strain>
    </source>
</reference>
<proteinExistence type="predicted"/>
<dbReference type="InterPro" id="IPR032465">
    <property type="entry name" value="ACMSD"/>
</dbReference>
<evidence type="ECO:0000259" key="2">
    <source>
        <dbReference type="Pfam" id="PF04909"/>
    </source>
</evidence>
<dbReference type="GO" id="GO:0005829">
    <property type="term" value="C:cytosol"/>
    <property type="evidence" value="ECO:0007669"/>
    <property type="project" value="TreeGrafter"/>
</dbReference>
<dbReference type="PANTHER" id="PTHR21240:SF30">
    <property type="entry name" value="AMIDOHYDROLASE-RELATED DOMAIN-CONTAINING PROTEIN-RELATED"/>
    <property type="match status" value="1"/>
</dbReference>
<dbReference type="PANTHER" id="PTHR21240">
    <property type="entry name" value="2-AMINO-3-CARBOXYLMUCONATE-6-SEMIALDEHYDE DECARBOXYLASE"/>
    <property type="match status" value="1"/>
</dbReference>
<dbReference type="SUPFAM" id="SSF51556">
    <property type="entry name" value="Metallo-dependent hydrolases"/>
    <property type="match status" value="1"/>
</dbReference>
<keyword evidence="1" id="KW-0456">Lyase</keyword>
<protein>
    <recommendedName>
        <fullName evidence="2">Amidohydrolase-related domain-containing protein</fullName>
    </recommendedName>
</protein>
<evidence type="ECO:0000313" key="3">
    <source>
        <dbReference type="EMBL" id="SEB39639.1"/>
    </source>
</evidence>
<name>A0A1H4J003_9BACT</name>